<dbReference type="AlphaFoldDB" id="A0A484B9U5"/>
<organism evidence="6 7">
    <name type="scientific">Drosophila navojoa</name>
    <name type="common">Fruit fly</name>
    <dbReference type="NCBI Taxonomy" id="7232"/>
    <lineage>
        <taxon>Eukaryota</taxon>
        <taxon>Metazoa</taxon>
        <taxon>Ecdysozoa</taxon>
        <taxon>Arthropoda</taxon>
        <taxon>Hexapoda</taxon>
        <taxon>Insecta</taxon>
        <taxon>Pterygota</taxon>
        <taxon>Neoptera</taxon>
        <taxon>Endopterygota</taxon>
        <taxon>Diptera</taxon>
        <taxon>Brachycera</taxon>
        <taxon>Muscomorpha</taxon>
        <taxon>Ephydroidea</taxon>
        <taxon>Drosophilidae</taxon>
        <taxon>Drosophila</taxon>
    </lineage>
</organism>
<evidence type="ECO:0000313" key="6">
    <source>
        <dbReference type="EMBL" id="TDG45424.1"/>
    </source>
</evidence>
<dbReference type="SUPFAM" id="SSF53756">
    <property type="entry name" value="UDP-Glycosyltransferase/glycogen phosphorylase"/>
    <property type="match status" value="1"/>
</dbReference>
<feature type="chain" id="PRO_5019781724" description="UDP-glycosyltransferases domain-containing protein" evidence="5">
    <location>
        <begin position="26"/>
        <end position="579"/>
    </location>
</feature>
<dbReference type="Pfam" id="PF00201">
    <property type="entry name" value="UDPGT"/>
    <property type="match status" value="1"/>
</dbReference>
<keyword evidence="4" id="KW-1133">Transmembrane helix</keyword>
<keyword evidence="2" id="KW-0328">Glycosyltransferase</keyword>
<evidence type="ECO:0000256" key="2">
    <source>
        <dbReference type="ARBA" id="ARBA00022676"/>
    </source>
</evidence>
<dbReference type="GO" id="GO:0008194">
    <property type="term" value="F:UDP-glycosyltransferase activity"/>
    <property type="evidence" value="ECO:0007669"/>
    <property type="project" value="InterPro"/>
</dbReference>
<evidence type="ECO:0000256" key="4">
    <source>
        <dbReference type="SAM" id="Phobius"/>
    </source>
</evidence>
<dbReference type="CDD" id="cd03784">
    <property type="entry name" value="GT1_Gtf-like"/>
    <property type="match status" value="1"/>
</dbReference>
<keyword evidence="3" id="KW-0808">Transferase</keyword>
<keyword evidence="7" id="KW-1185">Reference proteome</keyword>
<comment type="caution">
    <text evidence="6">The sequence shown here is derived from an EMBL/GenBank/DDBJ whole genome shotgun (WGS) entry which is preliminary data.</text>
</comment>
<reference evidence="6 7" key="1">
    <citation type="journal article" date="2019" name="J. Hered.">
        <title>An Improved Genome Assembly for Drosophila navojoa, the Basal Species in the mojavensis Cluster.</title>
        <authorList>
            <person name="Vanderlinde T."/>
            <person name="Dupim E.G."/>
            <person name="Nazario-Yepiz N.O."/>
            <person name="Carvalho A.B."/>
        </authorList>
    </citation>
    <scope>NUCLEOTIDE SEQUENCE [LARGE SCALE GENOMIC DNA]</scope>
    <source>
        <strain evidence="6">Navoj_Jal97</strain>
        <tissue evidence="6">Whole organism</tissue>
    </source>
</reference>
<dbReference type="FunFam" id="3.40.50.2000:FF:000050">
    <property type="entry name" value="UDP-glucuronosyltransferase"/>
    <property type="match status" value="1"/>
</dbReference>
<sequence length="579" mass="65152">MSRDKVQLAACAIILLVLPCRPIDGANILGLFSTFSPSHLVVHMAMMRALADRGHNVTIVSAIKPRLVPHENITLILAPMSEATLAEVNQFMESSTKEKPSMNGIFYRMLIKAAVMLDCQYEFLLHPNVRAIYERPQTKFDLLFLGFMFNDYQLGVAAKLGIPAVISWVGVPFTFIDDEVGNIYDPAYVPNLKVGVASSQRAMDFGQRLKNYCTWVFLKTIAFILDRRMENYYNGAFGADLQMPSYWDARRNISLLFYNYHSHSEGPVRPTVPQSIEVGGVQIKEQPDPLPSELAEFLDNAKAGAIFFSLGTNVKSGYFTPNVMEAFFKVLSSQPLRVIWKWDDLQHTPGNASNIYYHNWLPQDDILAHPNTKLFITHAGKGGIAEAQYHGVPMVAMPIFGDQHGNADNMVYAGFGLSVDWTTLTEASLAQTLNEVLQNASYRERVRSFSALYRDRPLTARQSVVYWTEYVLRHKGAYHLQNPALHLAFVARHNLDVYACLLILLAVSLTLLKLLLRCIWQQLRTLAPSKDKCKFFPINCVTRICSSDSRTALSVAVAIETSKTNANLRDFHSERTAKQ</sequence>
<dbReference type="Gene3D" id="3.40.50.2000">
    <property type="entry name" value="Glycogen Phosphorylase B"/>
    <property type="match status" value="2"/>
</dbReference>
<keyword evidence="4" id="KW-0472">Membrane</keyword>
<gene>
    <name evidence="6" type="ORF">AWZ03_008190</name>
</gene>
<evidence type="ECO:0000313" key="7">
    <source>
        <dbReference type="Proteomes" id="UP000295192"/>
    </source>
</evidence>
<accession>A0A484B9U5</accession>
<dbReference type="STRING" id="7232.A0A484B9U5"/>
<dbReference type="PANTHER" id="PTHR48043:SF159">
    <property type="entry name" value="EG:EG0003.4 PROTEIN-RELATED"/>
    <property type="match status" value="1"/>
</dbReference>
<evidence type="ECO:0000256" key="1">
    <source>
        <dbReference type="ARBA" id="ARBA00009995"/>
    </source>
</evidence>
<keyword evidence="5" id="KW-0732">Signal</keyword>
<protein>
    <recommendedName>
        <fullName evidence="8">UDP-glycosyltransferases domain-containing protein</fullName>
    </recommendedName>
</protein>
<feature type="transmembrane region" description="Helical" evidence="4">
    <location>
        <begin position="495"/>
        <end position="516"/>
    </location>
</feature>
<dbReference type="OrthoDB" id="5835829at2759"/>
<feature type="signal peptide" evidence="5">
    <location>
        <begin position="1"/>
        <end position="25"/>
    </location>
</feature>
<proteinExistence type="inferred from homology"/>
<comment type="similarity">
    <text evidence="1">Belongs to the UDP-glycosyltransferase family.</text>
</comment>
<dbReference type="InterPro" id="IPR002213">
    <property type="entry name" value="UDP_glucos_trans"/>
</dbReference>
<dbReference type="EMBL" id="LSRL02000078">
    <property type="protein sequence ID" value="TDG45424.1"/>
    <property type="molecule type" value="Genomic_DNA"/>
</dbReference>
<evidence type="ECO:0000256" key="5">
    <source>
        <dbReference type="SAM" id="SignalP"/>
    </source>
</evidence>
<keyword evidence="4" id="KW-0812">Transmembrane</keyword>
<dbReference type="PANTHER" id="PTHR48043">
    <property type="entry name" value="EG:EG0003.4 PROTEIN-RELATED"/>
    <property type="match status" value="1"/>
</dbReference>
<dbReference type="Proteomes" id="UP000295192">
    <property type="component" value="Unassembled WGS sequence"/>
</dbReference>
<dbReference type="OMA" id="ITKEYMA"/>
<dbReference type="InterPro" id="IPR050271">
    <property type="entry name" value="UDP-glycosyltransferase"/>
</dbReference>
<evidence type="ECO:0008006" key="8">
    <source>
        <dbReference type="Google" id="ProtNLM"/>
    </source>
</evidence>
<name>A0A484B9U5_DRONA</name>
<evidence type="ECO:0000256" key="3">
    <source>
        <dbReference type="ARBA" id="ARBA00022679"/>
    </source>
</evidence>